<dbReference type="AlphaFoldDB" id="A0A1W0WL41"/>
<feature type="region of interest" description="Disordered" evidence="1">
    <location>
        <begin position="920"/>
        <end position="939"/>
    </location>
</feature>
<name>A0A1W0WL41_HYPEX</name>
<dbReference type="Pfam" id="PF24917">
    <property type="entry name" value="BLTP3A_B"/>
    <property type="match status" value="2"/>
</dbReference>
<feature type="region of interest" description="Disordered" evidence="1">
    <location>
        <begin position="756"/>
        <end position="783"/>
    </location>
</feature>
<organism evidence="2 3">
    <name type="scientific">Hypsibius exemplaris</name>
    <name type="common">Freshwater tardigrade</name>
    <dbReference type="NCBI Taxonomy" id="2072580"/>
    <lineage>
        <taxon>Eukaryota</taxon>
        <taxon>Metazoa</taxon>
        <taxon>Ecdysozoa</taxon>
        <taxon>Tardigrada</taxon>
        <taxon>Eutardigrada</taxon>
        <taxon>Parachela</taxon>
        <taxon>Hypsibioidea</taxon>
        <taxon>Hypsibiidae</taxon>
        <taxon>Hypsibius</taxon>
    </lineage>
</organism>
<dbReference type="PANTHER" id="PTHR22774">
    <property type="entry name" value="CHOREIN N-TERMINAL DOMAIN-CONTAINING PROTEIN"/>
    <property type="match status" value="1"/>
</dbReference>
<evidence type="ECO:0000313" key="2">
    <source>
        <dbReference type="EMBL" id="OQV15899.1"/>
    </source>
</evidence>
<protein>
    <submittedName>
        <fullName evidence="2">UHRF1-binding protein 1-like</fullName>
    </submittedName>
</protein>
<dbReference type="OrthoDB" id="43807at2759"/>
<sequence length="1092" mass="120683">MAATLLKGQILKVLSRFAKDVDANQIKFSSLSQANLSDLVLNEEVLSNVLELPVWIKLSRAVCNRVSIQIPWTHLNSQPIRINLDEVYVDMETCAELRPFSDTSATATTEMAVDGMLVTVNTVEINFRAPGFHANIQVNRIKVFSTTPDYAACDDLRMTRLKDESRDAVLVFKCVSWQTVRIEAASGSGCHQTDGLNRSSIRLITSAGQARIALKKHISTCELMASRLQILMDDLLWVLTPSQLKAALSVLQELQALASTADSVVRTKKAARKLKSNAANRPKRPAPGSASAKIAQYFDQIDIIETSYHFHLAKLNLHICDESRGQQATPPKYEDAAILIEVDRLKLDYYPYHIPSTTRRHWLAYREPDPHFVAWQGDILGDYLHEIEKHIPDLNINPLQYLMYAILIFHVEDFRVNNMTTIRSQKSKHPKMDADYPLCCSLKKALHLPKHCAAFHLEYIVNYYPHEVPVHAPPHIMHLFCNPVQVTLDLPTLDWFTLVCAEMFSTKENESPLTFSEASIPEVVCRCELLLPKAVAPVELPESAMRDQSALLGLQMQCGKLILTNTQTGRDRSLAQSLASVNLHGKRILTPDAAFPSNLDDPDMNVILAHLTHLSRQDIAIASALWSITADPVWVEFVNLQQDKGRPVAFVEPFPVCVWMLAFEEPAYGKVVCAFADITAAALKLQSTNDGYNVQLRSLDLILKVFDSLMLNCKDIFAEAAKGKDQQPGMSVLLSAVVCLPRLEFTMLIDATERSGSVSSEPVSDSASSQRPNSADNVLTPVSPLPGRMGRASMVPPPPNSVSLRDDFTEFLPRNFDPDAVSMRSVRSESSMADLGSTLGLEDLAVVMSVVGSFEDPLLQTPTDGRMPLMNWTPRSPVLSDKNVRLVTVELGDLDVVFASWKNTVFTKLTCGDINLRPPPVEGPGTLNGDAAPPADQNKPQLSLRFHSEAKDTGGPSDSLLVIQCQDCILKCPVEASAQMGTFFKTDMVGEPMPLLLTLQRFAITVSDDQNGLHGKASSGVRIQDLTCVRGKDGIFSIEPQDTNGEYKQLLPKGLSLPTDTAEARILFLKQKQSLIAQEIRSLQDQIHGGAT</sequence>
<proteinExistence type="predicted"/>
<reference evidence="3" key="1">
    <citation type="submission" date="2017-01" db="EMBL/GenBank/DDBJ databases">
        <title>Comparative genomics of anhydrobiosis in the tardigrade Hypsibius dujardini.</title>
        <authorList>
            <person name="Yoshida Y."/>
            <person name="Koutsovoulos G."/>
            <person name="Laetsch D."/>
            <person name="Stevens L."/>
            <person name="Kumar S."/>
            <person name="Horikawa D."/>
            <person name="Ishino K."/>
            <person name="Komine S."/>
            <person name="Tomita M."/>
            <person name="Blaxter M."/>
            <person name="Arakawa K."/>
        </authorList>
    </citation>
    <scope>NUCLEOTIDE SEQUENCE [LARGE SCALE GENOMIC DNA]</scope>
    <source>
        <strain evidence="3">Z151</strain>
    </source>
</reference>
<dbReference type="InterPro" id="IPR026728">
    <property type="entry name" value="BLTP3A/B"/>
</dbReference>
<comment type="caution">
    <text evidence="2">The sequence shown here is derived from an EMBL/GenBank/DDBJ whole genome shotgun (WGS) entry which is preliminary data.</text>
</comment>
<evidence type="ECO:0000256" key="1">
    <source>
        <dbReference type="SAM" id="MobiDB-lite"/>
    </source>
</evidence>
<gene>
    <name evidence="2" type="ORF">BV898_09995</name>
</gene>
<accession>A0A1W0WL41</accession>
<dbReference type="EMBL" id="MTYJ01000081">
    <property type="protein sequence ID" value="OQV15899.1"/>
    <property type="molecule type" value="Genomic_DNA"/>
</dbReference>
<dbReference type="PANTHER" id="PTHR22774:SF11">
    <property type="entry name" value="CHOREIN N-TERMINAL DOMAIN-CONTAINING PROTEIN"/>
    <property type="match status" value="1"/>
</dbReference>
<keyword evidence="3" id="KW-1185">Reference proteome</keyword>
<evidence type="ECO:0000313" key="3">
    <source>
        <dbReference type="Proteomes" id="UP000192578"/>
    </source>
</evidence>
<dbReference type="Proteomes" id="UP000192578">
    <property type="component" value="Unassembled WGS sequence"/>
</dbReference>
<feature type="compositionally biased region" description="Low complexity" evidence="1">
    <location>
        <begin position="756"/>
        <end position="769"/>
    </location>
</feature>